<gene>
    <name evidence="1" type="ordered locus">Dalk_5163</name>
</gene>
<protein>
    <submittedName>
        <fullName evidence="1">Uncharacterized protein</fullName>
    </submittedName>
</protein>
<dbReference type="HOGENOM" id="CLU_3396141_0_0_7"/>
<accession>B8FE52</accession>
<name>B8FE52_DESAL</name>
<sequence>MIYKDLAREMNLSLTSIKRLFSQESFIMKRL</sequence>
<dbReference type="KEGG" id="dal:Dalk_5163"/>
<dbReference type="AlphaFoldDB" id="B8FE52"/>
<keyword evidence="2" id="KW-1185">Reference proteome</keyword>
<dbReference type="EMBL" id="CP001322">
    <property type="protein sequence ID" value="ACL06833.1"/>
    <property type="molecule type" value="Genomic_DNA"/>
</dbReference>
<proteinExistence type="predicted"/>
<reference evidence="1 2" key="1">
    <citation type="journal article" date="2012" name="Environ. Microbiol.">
        <title>The genome sequence of Desulfatibacillum alkenivorans AK-01: a blueprint for anaerobic alkane oxidation.</title>
        <authorList>
            <person name="Callaghan A.V."/>
            <person name="Morris B.E."/>
            <person name="Pereira I.A."/>
            <person name="McInerney M.J."/>
            <person name="Austin R.N."/>
            <person name="Groves J.T."/>
            <person name="Kukor J.J."/>
            <person name="Suflita J.M."/>
            <person name="Young L.Y."/>
            <person name="Zylstra G.J."/>
            <person name="Wawrik B."/>
        </authorList>
    </citation>
    <scope>NUCLEOTIDE SEQUENCE [LARGE SCALE GENOMIC DNA]</scope>
    <source>
        <strain evidence="1 2">AK-01</strain>
    </source>
</reference>
<dbReference type="Proteomes" id="UP000000739">
    <property type="component" value="Chromosome"/>
</dbReference>
<organism evidence="1 2">
    <name type="scientific">Desulfatibacillum aliphaticivorans</name>
    <dbReference type="NCBI Taxonomy" id="218208"/>
    <lineage>
        <taxon>Bacteria</taxon>
        <taxon>Pseudomonadati</taxon>
        <taxon>Thermodesulfobacteriota</taxon>
        <taxon>Desulfobacteria</taxon>
        <taxon>Desulfobacterales</taxon>
        <taxon>Desulfatibacillaceae</taxon>
        <taxon>Desulfatibacillum</taxon>
    </lineage>
</organism>
<evidence type="ECO:0000313" key="1">
    <source>
        <dbReference type="EMBL" id="ACL06833.1"/>
    </source>
</evidence>
<evidence type="ECO:0000313" key="2">
    <source>
        <dbReference type="Proteomes" id="UP000000739"/>
    </source>
</evidence>